<dbReference type="GO" id="GO:0005509">
    <property type="term" value="F:calcium ion binding"/>
    <property type="evidence" value="ECO:0007669"/>
    <property type="project" value="InterPro"/>
</dbReference>
<dbReference type="AlphaFoldDB" id="A0A5C8KF65"/>
<dbReference type="InterPro" id="IPR002126">
    <property type="entry name" value="Cadherin-like_dom"/>
</dbReference>
<dbReference type="InterPro" id="IPR026341">
    <property type="entry name" value="T9SS_type_B"/>
</dbReference>
<dbReference type="NCBIfam" id="TIGR04131">
    <property type="entry name" value="Bac_Flav_CTERM"/>
    <property type="match status" value="1"/>
</dbReference>
<dbReference type="OrthoDB" id="1490014at2"/>
<dbReference type="Pfam" id="PF13585">
    <property type="entry name" value="CHU_C"/>
    <property type="match status" value="1"/>
</dbReference>
<accession>A0A5C8KF65</accession>
<evidence type="ECO:0000313" key="2">
    <source>
        <dbReference type="EMBL" id="TXK52197.1"/>
    </source>
</evidence>
<dbReference type="Proteomes" id="UP000321926">
    <property type="component" value="Unassembled WGS sequence"/>
</dbReference>
<sequence>MKKRLFLLIYLLVVALGASATHIVGGEFELRHLAAYNYRLTLNLYYDEVNGDPAAIDPVISVGIFEKASNRLMMTRQVSIRSRSNVPYTNIDCTVGQLKTGKVVYHDDIVLDPSLFTHPDGYYIVYERCCRNRTINNIINPEAAANTFYMEFPPVVRDRQAFRNSSPVLFPPLSDYACRNELFYFDFGGTDPDGDSLVYDMVTPLNGSSSQFNPAPPPSRAPHSTIMWQAGYSPASQILGSPPVNIDSRTGRLVVQPSAAGLYVFGVRCQEFRGGRKIGEVRRDFQLLVLNCTRNEPPKILATERGTKKYYNNGEVLQISPSSQRCIDIYFTDPDPNEPLEFFTRPVNFTDNSFTVEGNTSGMVNSGNGADTLTATLCFPLCYDTQGKIYELDFIVRDNGCSLPKLDTLRLRFLVEPLPDTPPSLSLSTPDRVFEVEDGGVIAFNVTGNDPDQDVISVTAAGVGFNLNSQKITFAPKTGVGPLTSAFNWELDCQAMKQKSYQIEFLVTSEKCGKQVVTKEVVEVRTRYDNSLPILSSDQTARVFEMELNQEMEANFLGEDIDLHGLVLEAVGVGFNLADYGMTFTAVNGNGNATGKFNMVANCEIFEQGAVRVDFNLREDACVVSPVQTIKLEFKVKVPDISEFLPSNIFTPNGDGKNDFFGMPTLPANVCTGSFQNITIFNRWGKEVYSSTEQDFRWDGKHVNAGVYYYVIDYRTNKFKGSVTLVR</sequence>
<evidence type="ECO:0000259" key="1">
    <source>
        <dbReference type="PROSITE" id="PS50268"/>
    </source>
</evidence>
<dbReference type="PROSITE" id="PS50268">
    <property type="entry name" value="CADHERIN_2"/>
    <property type="match status" value="1"/>
</dbReference>
<gene>
    <name evidence="2" type="ORF">FVR03_01900</name>
</gene>
<name>A0A5C8KF65_9BACT</name>
<dbReference type="EMBL" id="VRTY01000004">
    <property type="protein sequence ID" value="TXK52197.1"/>
    <property type="molecule type" value="Genomic_DNA"/>
</dbReference>
<evidence type="ECO:0000313" key="3">
    <source>
        <dbReference type="Proteomes" id="UP000321926"/>
    </source>
</evidence>
<reference evidence="2 3" key="1">
    <citation type="submission" date="2019-08" db="EMBL/GenBank/DDBJ databases">
        <authorList>
            <person name="Shi S."/>
        </authorList>
    </citation>
    <scope>NUCLEOTIDE SEQUENCE [LARGE SCALE GENOMIC DNA]</scope>
    <source>
        <strain evidence="2 3">GY10130</strain>
    </source>
</reference>
<dbReference type="RefSeq" id="WP_147920067.1">
    <property type="nucleotide sequence ID" value="NZ_VRTY01000004.1"/>
</dbReference>
<protein>
    <submittedName>
        <fullName evidence="2">Gliding motility-associated C-terminal domain-containing protein</fullName>
    </submittedName>
</protein>
<organism evidence="2 3">
    <name type="scientific">Pontibacter qinzhouensis</name>
    <dbReference type="NCBI Taxonomy" id="2603253"/>
    <lineage>
        <taxon>Bacteria</taxon>
        <taxon>Pseudomonadati</taxon>
        <taxon>Bacteroidota</taxon>
        <taxon>Cytophagia</taxon>
        <taxon>Cytophagales</taxon>
        <taxon>Hymenobacteraceae</taxon>
        <taxon>Pontibacter</taxon>
    </lineage>
</organism>
<dbReference type="GO" id="GO:0016020">
    <property type="term" value="C:membrane"/>
    <property type="evidence" value="ECO:0007669"/>
    <property type="project" value="InterPro"/>
</dbReference>
<comment type="caution">
    <text evidence="2">The sequence shown here is derived from an EMBL/GenBank/DDBJ whole genome shotgun (WGS) entry which is preliminary data.</text>
</comment>
<keyword evidence="3" id="KW-1185">Reference proteome</keyword>
<proteinExistence type="predicted"/>
<dbReference type="GO" id="GO:0007156">
    <property type="term" value="P:homophilic cell adhesion via plasma membrane adhesion molecules"/>
    <property type="evidence" value="ECO:0007669"/>
    <property type="project" value="InterPro"/>
</dbReference>
<feature type="domain" description="Cadherin" evidence="1">
    <location>
        <begin position="332"/>
        <end position="425"/>
    </location>
</feature>